<comment type="caution">
    <text evidence="1">The sequence shown here is derived from an EMBL/GenBank/DDBJ whole genome shotgun (WGS) entry which is preliminary data.</text>
</comment>
<gene>
    <name evidence="1" type="ORF">C435_20980</name>
</gene>
<proteinExistence type="predicted"/>
<dbReference type="AlphaFoldDB" id="M0JPS9"/>
<evidence type="ECO:0000313" key="1">
    <source>
        <dbReference type="EMBL" id="EMA09979.1"/>
    </source>
</evidence>
<keyword evidence="2" id="KW-1185">Reference proteome</keyword>
<name>M0JPS9_9EURY</name>
<accession>M0JPS9</accession>
<reference evidence="1 2" key="1">
    <citation type="journal article" date="2014" name="PLoS Genet.">
        <title>Phylogenetically driven sequencing of extremely halophilic archaea reveals strategies for static and dynamic osmo-response.</title>
        <authorList>
            <person name="Becker E.A."/>
            <person name="Seitzer P.M."/>
            <person name="Tritt A."/>
            <person name="Larsen D."/>
            <person name="Krusor M."/>
            <person name="Yao A.I."/>
            <person name="Wu D."/>
            <person name="Madern D."/>
            <person name="Eisen J.A."/>
            <person name="Darling A.E."/>
            <person name="Facciotti M.T."/>
        </authorList>
    </citation>
    <scope>NUCLEOTIDE SEQUENCE [LARGE SCALE GENOMIC DNA]</scope>
    <source>
        <strain evidence="1 2">ATCC 33799</strain>
    </source>
</reference>
<sequence length="74" mass="8612">MEAKTIEGQLRKLQIEDKTDLLLTQQERERLNDRLDDIGPDILNTKHVSEEEAKEFLDHDFDLGGTQVDLTDFQ</sequence>
<evidence type="ECO:0000313" key="2">
    <source>
        <dbReference type="Proteomes" id="UP000011687"/>
    </source>
</evidence>
<dbReference type="Proteomes" id="UP000011687">
    <property type="component" value="Unassembled WGS sequence"/>
</dbReference>
<organism evidence="1 2">
    <name type="scientific">Haloarcula marismortui ATCC 33799</name>
    <dbReference type="NCBI Taxonomy" id="662475"/>
    <lineage>
        <taxon>Archaea</taxon>
        <taxon>Methanobacteriati</taxon>
        <taxon>Methanobacteriota</taxon>
        <taxon>Stenosarchaea group</taxon>
        <taxon>Halobacteria</taxon>
        <taxon>Halobacteriales</taxon>
        <taxon>Haloarculaceae</taxon>
        <taxon>Haloarcula</taxon>
    </lineage>
</organism>
<protein>
    <submittedName>
        <fullName evidence="1">Uncharacterized protein</fullName>
    </submittedName>
</protein>
<dbReference type="EMBL" id="AOLS01000119">
    <property type="protein sequence ID" value="EMA09979.1"/>
    <property type="molecule type" value="Genomic_DNA"/>
</dbReference>
<dbReference type="PATRIC" id="fig|662475.6.peg.4104"/>